<organism evidence="4 5">
    <name type="scientific">Candidatus Onthovivens merdipullorum</name>
    <dbReference type="NCBI Taxonomy" id="2840889"/>
    <lineage>
        <taxon>Bacteria</taxon>
        <taxon>Bacillati</taxon>
        <taxon>Bacillota</taxon>
        <taxon>Bacilli</taxon>
        <taxon>Bacillales</taxon>
        <taxon>Candidatus Onthovivens</taxon>
    </lineage>
</organism>
<dbReference type="PANTHER" id="PTHR43479:SF11">
    <property type="entry name" value="ACREF_ENVCD OPERON REPRESSOR-RELATED"/>
    <property type="match status" value="1"/>
</dbReference>
<sequence>MKKTRKEDYRVIRTKRDLVNSFFDLLTEKSYKEIKVVDICKNAYISKVTFYNYFKSKDDLLLYLFSNVENEVENEIKAKREEIQNSKDYVFLLVQTVYNKVIDNKKLLSLIFSETNALPIFEALTKFIYKELYEDYDSLISEDRKYITKDYFAAYYSGAIVGLIRQILKEPNLDIEKTKTIVLDLIAK</sequence>
<comment type="caution">
    <text evidence="4">The sequence shown here is derived from an EMBL/GenBank/DDBJ whole genome shotgun (WGS) entry which is preliminary data.</text>
</comment>
<proteinExistence type="predicted"/>
<reference evidence="4" key="1">
    <citation type="submission" date="2020-10" db="EMBL/GenBank/DDBJ databases">
        <authorList>
            <person name="Gilroy R."/>
        </authorList>
    </citation>
    <scope>NUCLEOTIDE SEQUENCE</scope>
    <source>
        <strain evidence="4">11159</strain>
    </source>
</reference>
<gene>
    <name evidence="4" type="ORF">IAC58_03330</name>
</gene>
<dbReference type="EMBL" id="JADIMY010000070">
    <property type="protein sequence ID" value="MBO8427566.1"/>
    <property type="molecule type" value="Genomic_DNA"/>
</dbReference>
<dbReference type="Pfam" id="PF00440">
    <property type="entry name" value="TetR_N"/>
    <property type="match status" value="1"/>
</dbReference>
<dbReference type="Gene3D" id="1.10.357.10">
    <property type="entry name" value="Tetracycline Repressor, domain 2"/>
    <property type="match status" value="1"/>
</dbReference>
<dbReference type="PROSITE" id="PS50977">
    <property type="entry name" value="HTH_TETR_2"/>
    <property type="match status" value="1"/>
</dbReference>
<evidence type="ECO:0000256" key="2">
    <source>
        <dbReference type="PROSITE-ProRule" id="PRU00335"/>
    </source>
</evidence>
<feature type="DNA-binding region" description="H-T-H motif" evidence="2">
    <location>
        <begin position="35"/>
        <end position="54"/>
    </location>
</feature>
<dbReference type="GO" id="GO:0003677">
    <property type="term" value="F:DNA binding"/>
    <property type="evidence" value="ECO:0007669"/>
    <property type="project" value="UniProtKB-UniRule"/>
</dbReference>
<reference evidence="4" key="2">
    <citation type="journal article" date="2021" name="PeerJ">
        <title>Extensive microbial diversity within the chicken gut microbiome revealed by metagenomics and culture.</title>
        <authorList>
            <person name="Gilroy R."/>
            <person name="Ravi A."/>
            <person name="Getino M."/>
            <person name="Pursley I."/>
            <person name="Horton D.L."/>
            <person name="Alikhan N.F."/>
            <person name="Baker D."/>
            <person name="Gharbi K."/>
            <person name="Hall N."/>
            <person name="Watson M."/>
            <person name="Adriaenssens E.M."/>
            <person name="Foster-Nyarko E."/>
            <person name="Jarju S."/>
            <person name="Secka A."/>
            <person name="Antonio M."/>
            <person name="Oren A."/>
            <person name="Chaudhuri R.R."/>
            <person name="La Ragione R."/>
            <person name="Hildebrand F."/>
            <person name="Pallen M.J."/>
        </authorList>
    </citation>
    <scope>NUCLEOTIDE SEQUENCE</scope>
    <source>
        <strain evidence="4">11159</strain>
    </source>
</reference>
<dbReference type="PANTHER" id="PTHR43479">
    <property type="entry name" value="ACREF/ENVCD OPERON REPRESSOR-RELATED"/>
    <property type="match status" value="1"/>
</dbReference>
<evidence type="ECO:0000256" key="1">
    <source>
        <dbReference type="ARBA" id="ARBA00023125"/>
    </source>
</evidence>
<protein>
    <submittedName>
        <fullName evidence="4">TetR/AcrR family transcriptional regulator</fullName>
    </submittedName>
</protein>
<evidence type="ECO:0000313" key="4">
    <source>
        <dbReference type="EMBL" id="MBO8427566.1"/>
    </source>
</evidence>
<feature type="domain" description="HTH tetR-type" evidence="3">
    <location>
        <begin position="12"/>
        <end position="72"/>
    </location>
</feature>
<evidence type="ECO:0000313" key="5">
    <source>
        <dbReference type="Proteomes" id="UP000823613"/>
    </source>
</evidence>
<evidence type="ECO:0000259" key="3">
    <source>
        <dbReference type="PROSITE" id="PS50977"/>
    </source>
</evidence>
<dbReference type="InterPro" id="IPR050624">
    <property type="entry name" value="HTH-type_Tx_Regulator"/>
</dbReference>
<dbReference type="SUPFAM" id="SSF46689">
    <property type="entry name" value="Homeodomain-like"/>
    <property type="match status" value="1"/>
</dbReference>
<name>A0A9D9GWF9_9BACL</name>
<dbReference type="InterPro" id="IPR009057">
    <property type="entry name" value="Homeodomain-like_sf"/>
</dbReference>
<accession>A0A9D9GWF9</accession>
<dbReference type="InterPro" id="IPR001647">
    <property type="entry name" value="HTH_TetR"/>
</dbReference>
<dbReference type="Proteomes" id="UP000823613">
    <property type="component" value="Unassembled WGS sequence"/>
</dbReference>
<dbReference type="AlphaFoldDB" id="A0A9D9GWF9"/>
<keyword evidence="1 2" id="KW-0238">DNA-binding</keyword>